<keyword evidence="2 4" id="KW-0808">Transferase</keyword>
<sequence length="404" mass="44490">MIRVLHLVHNHPDAHPGGTEIQAQRLVRALNAEGRVEAHLAAATRQPPHPGTILRRSRGGRDTLLAGGAFDRFLLSQRDRRHFLTDFTRFLALLNPQAVHLHHLYDLGAEIVAVIRRILPDARIILSLHDFHLPCHRDGLMVTGEGALCETAQPKACAACCPGLSAADFQRRKLFLSAHLDLVDGFIAPSRFALERHAAWGLPRGKLYHLPNIAPDALPPEPVEDRRRDRLGYFGNLLPHKGLTVLLRACVALKRAGHRFSLAVHGDDRHMPDSYRQEVAPLLAELGEAVTLHGAYAPEEAPILMRDVDWILCPSIWWENDPLVLQEALAAGRPVIASDIGGMAEVMRRQSLGLLAPAGDADVLAEILARCLGEPVLWADCRAAMKPDPARNDLVPLLRLYGGV</sequence>
<proteinExistence type="predicted"/>
<dbReference type="CDD" id="cd03823">
    <property type="entry name" value="GT4_ExpE7-like"/>
    <property type="match status" value="1"/>
</dbReference>
<evidence type="ECO:0000256" key="1">
    <source>
        <dbReference type="ARBA" id="ARBA00022676"/>
    </source>
</evidence>
<evidence type="ECO:0000313" key="4">
    <source>
        <dbReference type="EMBL" id="RKQ73869.1"/>
    </source>
</evidence>
<dbReference type="Proteomes" id="UP000277424">
    <property type="component" value="Unassembled WGS sequence"/>
</dbReference>
<evidence type="ECO:0000256" key="2">
    <source>
        <dbReference type="ARBA" id="ARBA00022679"/>
    </source>
</evidence>
<dbReference type="PANTHER" id="PTHR12526:SF510">
    <property type="entry name" value="D-INOSITOL 3-PHOSPHATE GLYCOSYLTRANSFERASE"/>
    <property type="match status" value="1"/>
</dbReference>
<name>A0A420WSC1_9PROT</name>
<dbReference type="AlphaFoldDB" id="A0A420WSC1"/>
<organism evidence="4 5">
    <name type="scientific">Oceanibaculum indicum</name>
    <dbReference type="NCBI Taxonomy" id="526216"/>
    <lineage>
        <taxon>Bacteria</taxon>
        <taxon>Pseudomonadati</taxon>
        <taxon>Pseudomonadota</taxon>
        <taxon>Alphaproteobacteria</taxon>
        <taxon>Rhodospirillales</taxon>
        <taxon>Oceanibaculaceae</taxon>
        <taxon>Oceanibaculum</taxon>
    </lineage>
</organism>
<keyword evidence="1" id="KW-0328">Glycosyltransferase</keyword>
<feature type="domain" description="Glycosyltransferase subfamily 4-like N-terminal" evidence="3">
    <location>
        <begin position="16"/>
        <end position="212"/>
    </location>
</feature>
<gene>
    <name evidence="4" type="ORF">BCL74_1661</name>
</gene>
<reference evidence="4 5" key="1">
    <citation type="submission" date="2018-10" db="EMBL/GenBank/DDBJ databases">
        <title>Comparative analysis of microorganisms from saline springs in Andes Mountain Range, Colombia.</title>
        <authorList>
            <person name="Rubin E."/>
        </authorList>
    </citation>
    <scope>NUCLEOTIDE SEQUENCE [LARGE SCALE GENOMIC DNA]</scope>
    <source>
        <strain evidence="4 5">USBA 36</strain>
    </source>
</reference>
<dbReference type="Pfam" id="PF13692">
    <property type="entry name" value="Glyco_trans_1_4"/>
    <property type="match status" value="1"/>
</dbReference>
<dbReference type="SUPFAM" id="SSF53756">
    <property type="entry name" value="UDP-Glycosyltransferase/glycogen phosphorylase"/>
    <property type="match status" value="1"/>
</dbReference>
<dbReference type="PANTHER" id="PTHR12526">
    <property type="entry name" value="GLYCOSYLTRANSFERASE"/>
    <property type="match status" value="1"/>
</dbReference>
<evidence type="ECO:0000259" key="3">
    <source>
        <dbReference type="Pfam" id="PF13439"/>
    </source>
</evidence>
<dbReference type="OrthoDB" id="9807414at2"/>
<dbReference type="Gene3D" id="3.40.50.2000">
    <property type="entry name" value="Glycogen Phosphorylase B"/>
    <property type="match status" value="2"/>
</dbReference>
<comment type="caution">
    <text evidence="4">The sequence shown here is derived from an EMBL/GenBank/DDBJ whole genome shotgun (WGS) entry which is preliminary data.</text>
</comment>
<dbReference type="EMBL" id="RBIG01000001">
    <property type="protein sequence ID" value="RKQ73869.1"/>
    <property type="molecule type" value="Genomic_DNA"/>
</dbReference>
<dbReference type="RefSeq" id="WP_121218949.1">
    <property type="nucleotide sequence ID" value="NZ_RBIG01000001.1"/>
</dbReference>
<accession>A0A420WSC1</accession>
<dbReference type="GO" id="GO:0016757">
    <property type="term" value="F:glycosyltransferase activity"/>
    <property type="evidence" value="ECO:0007669"/>
    <property type="project" value="UniProtKB-KW"/>
</dbReference>
<evidence type="ECO:0000313" key="5">
    <source>
        <dbReference type="Proteomes" id="UP000277424"/>
    </source>
</evidence>
<dbReference type="InterPro" id="IPR028098">
    <property type="entry name" value="Glyco_trans_4-like_N"/>
</dbReference>
<protein>
    <submittedName>
        <fullName evidence="4">Glycosyltransferase involved in cell wall biosynthesis</fullName>
    </submittedName>
</protein>
<dbReference type="Pfam" id="PF13439">
    <property type="entry name" value="Glyco_transf_4"/>
    <property type="match status" value="1"/>
</dbReference>